<comment type="similarity">
    <text evidence="1 4">Belongs to the universal ribosomal protein uL23 family.</text>
</comment>
<evidence type="ECO:0000313" key="5">
    <source>
        <dbReference type="EMBL" id="OGZ33731.1"/>
    </source>
</evidence>
<dbReference type="GO" id="GO:0005840">
    <property type="term" value="C:ribosome"/>
    <property type="evidence" value="ECO:0007669"/>
    <property type="project" value="UniProtKB-KW"/>
</dbReference>
<name>A0A1G2F843_9BACT</name>
<organism evidence="5 6">
    <name type="scientific">Candidatus Portnoybacteria bacterium RBG_13_41_18</name>
    <dbReference type="NCBI Taxonomy" id="1801991"/>
    <lineage>
        <taxon>Bacteria</taxon>
        <taxon>Candidatus Portnoyibacteriota</taxon>
    </lineage>
</organism>
<gene>
    <name evidence="4" type="primary">rplW</name>
    <name evidence="5" type="ORF">A2174_01965</name>
</gene>
<sequence length="88" mass="9675">MLKSPHVTEKSGLLAGQNSYVFKVGPSANKHEIKQAVQNLYGVSVEKVAVINIPKKARRVGKSQGFKAGFRKAMVKLARGEKIEIMPR</sequence>
<evidence type="ECO:0000256" key="3">
    <source>
        <dbReference type="ARBA" id="ARBA00023274"/>
    </source>
</evidence>
<keyword evidence="3 4" id="KW-0687">Ribonucleoprotein</keyword>
<accession>A0A1G2F843</accession>
<dbReference type="GO" id="GO:1990904">
    <property type="term" value="C:ribonucleoprotein complex"/>
    <property type="evidence" value="ECO:0007669"/>
    <property type="project" value="UniProtKB-KW"/>
</dbReference>
<evidence type="ECO:0000313" key="6">
    <source>
        <dbReference type="Proteomes" id="UP000177725"/>
    </source>
</evidence>
<evidence type="ECO:0000256" key="1">
    <source>
        <dbReference type="ARBA" id="ARBA00006700"/>
    </source>
</evidence>
<dbReference type="GO" id="GO:0019843">
    <property type="term" value="F:rRNA binding"/>
    <property type="evidence" value="ECO:0007669"/>
    <property type="project" value="UniProtKB-UniRule"/>
</dbReference>
<dbReference type="Gene3D" id="3.30.70.330">
    <property type="match status" value="1"/>
</dbReference>
<dbReference type="InterPro" id="IPR012678">
    <property type="entry name" value="Ribosomal_uL23/eL15/eS24_sf"/>
</dbReference>
<proteinExistence type="inferred from homology"/>
<reference evidence="5 6" key="1">
    <citation type="journal article" date="2016" name="Nat. Commun.">
        <title>Thousands of microbial genomes shed light on interconnected biogeochemical processes in an aquifer system.</title>
        <authorList>
            <person name="Anantharaman K."/>
            <person name="Brown C.T."/>
            <person name="Hug L.A."/>
            <person name="Sharon I."/>
            <person name="Castelle C.J."/>
            <person name="Probst A.J."/>
            <person name="Thomas B.C."/>
            <person name="Singh A."/>
            <person name="Wilkins M.J."/>
            <person name="Karaoz U."/>
            <person name="Brodie E.L."/>
            <person name="Williams K.H."/>
            <person name="Hubbard S.S."/>
            <person name="Banfield J.F."/>
        </authorList>
    </citation>
    <scope>NUCLEOTIDE SEQUENCE [LARGE SCALE GENOMIC DNA]</scope>
</reference>
<dbReference type="PANTHER" id="PTHR11620">
    <property type="entry name" value="60S RIBOSOMAL PROTEIN L23A"/>
    <property type="match status" value="1"/>
</dbReference>
<comment type="subunit">
    <text evidence="4">Part of the 50S ribosomal subunit. Contacts protein L29, and trigger factor when it is bound to the ribosome.</text>
</comment>
<dbReference type="AlphaFoldDB" id="A0A1G2F843"/>
<dbReference type="InterPro" id="IPR013025">
    <property type="entry name" value="Ribosomal_uL23-like"/>
</dbReference>
<keyword evidence="4" id="KW-0694">RNA-binding</keyword>
<dbReference type="GO" id="GO:0003735">
    <property type="term" value="F:structural constituent of ribosome"/>
    <property type="evidence" value="ECO:0007669"/>
    <property type="project" value="InterPro"/>
</dbReference>
<comment type="caution">
    <text evidence="5">The sequence shown here is derived from an EMBL/GenBank/DDBJ whole genome shotgun (WGS) entry which is preliminary data.</text>
</comment>
<dbReference type="Pfam" id="PF00276">
    <property type="entry name" value="Ribosomal_L23"/>
    <property type="match status" value="1"/>
</dbReference>
<keyword evidence="4" id="KW-0699">rRNA-binding</keyword>
<comment type="function">
    <text evidence="4">One of the early assembly proteins it binds 23S rRNA. One of the proteins that surrounds the polypeptide exit tunnel on the outside of the ribosome. Forms the main docking site for trigger factor binding to the ribosome.</text>
</comment>
<dbReference type="EMBL" id="MHMV01000041">
    <property type="protein sequence ID" value="OGZ33731.1"/>
    <property type="molecule type" value="Genomic_DNA"/>
</dbReference>
<keyword evidence="2 4" id="KW-0689">Ribosomal protein</keyword>
<dbReference type="NCBIfam" id="NF004363">
    <property type="entry name" value="PRK05738.2-4"/>
    <property type="match status" value="1"/>
</dbReference>
<evidence type="ECO:0000256" key="4">
    <source>
        <dbReference type="HAMAP-Rule" id="MF_01369"/>
    </source>
</evidence>
<dbReference type="Proteomes" id="UP000177725">
    <property type="component" value="Unassembled WGS sequence"/>
</dbReference>
<dbReference type="GO" id="GO:0006412">
    <property type="term" value="P:translation"/>
    <property type="evidence" value="ECO:0007669"/>
    <property type="project" value="UniProtKB-UniRule"/>
</dbReference>
<dbReference type="InterPro" id="IPR012677">
    <property type="entry name" value="Nucleotide-bd_a/b_plait_sf"/>
</dbReference>
<dbReference type="HAMAP" id="MF_01369_B">
    <property type="entry name" value="Ribosomal_uL23_B"/>
    <property type="match status" value="1"/>
</dbReference>
<evidence type="ECO:0000256" key="2">
    <source>
        <dbReference type="ARBA" id="ARBA00022980"/>
    </source>
</evidence>
<protein>
    <recommendedName>
        <fullName evidence="4">Large ribosomal subunit protein uL23</fullName>
    </recommendedName>
</protein>
<dbReference type="SUPFAM" id="SSF54189">
    <property type="entry name" value="Ribosomal proteins S24e, L23 and L15e"/>
    <property type="match status" value="1"/>
</dbReference>